<evidence type="ECO:0000313" key="4">
    <source>
        <dbReference type="Proteomes" id="UP000319516"/>
    </source>
</evidence>
<dbReference type="AlphaFoldDB" id="A0A542YNJ8"/>
<dbReference type="PRINTS" id="PR01438">
    <property type="entry name" value="UNVRSLSTRESS"/>
</dbReference>
<keyword evidence="4" id="KW-1185">Reference proteome</keyword>
<feature type="domain" description="UspA" evidence="2">
    <location>
        <begin position="2"/>
        <end position="136"/>
    </location>
</feature>
<name>A0A542YNJ8_9MICO</name>
<dbReference type="InterPro" id="IPR006016">
    <property type="entry name" value="UspA"/>
</dbReference>
<dbReference type="Pfam" id="PF00582">
    <property type="entry name" value="Usp"/>
    <property type="match status" value="2"/>
</dbReference>
<dbReference type="Gene3D" id="3.40.50.620">
    <property type="entry name" value="HUPs"/>
    <property type="match status" value="2"/>
</dbReference>
<gene>
    <name evidence="3" type="ORF">FB467_0577</name>
</gene>
<dbReference type="PANTHER" id="PTHR46268:SF6">
    <property type="entry name" value="UNIVERSAL STRESS PROTEIN UP12"/>
    <property type="match status" value="1"/>
</dbReference>
<dbReference type="EMBL" id="VFOP01000001">
    <property type="protein sequence ID" value="TQL49504.1"/>
    <property type="molecule type" value="Genomic_DNA"/>
</dbReference>
<dbReference type="RefSeq" id="WP_141783759.1">
    <property type="nucleotide sequence ID" value="NZ_BAAAIK010000003.1"/>
</dbReference>
<comment type="caution">
    <text evidence="3">The sequence shown here is derived from an EMBL/GenBank/DDBJ whole genome shotgun (WGS) entry which is preliminary data.</text>
</comment>
<dbReference type="SUPFAM" id="SSF52402">
    <property type="entry name" value="Adenine nucleotide alpha hydrolases-like"/>
    <property type="match status" value="2"/>
</dbReference>
<dbReference type="PANTHER" id="PTHR46268">
    <property type="entry name" value="STRESS RESPONSE PROTEIN NHAX"/>
    <property type="match status" value="1"/>
</dbReference>
<accession>A0A542YNJ8</accession>
<dbReference type="InterPro" id="IPR014729">
    <property type="entry name" value="Rossmann-like_a/b/a_fold"/>
</dbReference>
<feature type="domain" description="UspA" evidence="2">
    <location>
        <begin position="160"/>
        <end position="292"/>
    </location>
</feature>
<organism evidence="3 4">
    <name type="scientific">Ornithinicoccus hortensis</name>
    <dbReference type="NCBI Taxonomy" id="82346"/>
    <lineage>
        <taxon>Bacteria</taxon>
        <taxon>Bacillati</taxon>
        <taxon>Actinomycetota</taxon>
        <taxon>Actinomycetes</taxon>
        <taxon>Micrococcales</taxon>
        <taxon>Intrasporangiaceae</taxon>
        <taxon>Ornithinicoccus</taxon>
    </lineage>
</organism>
<evidence type="ECO:0000256" key="1">
    <source>
        <dbReference type="ARBA" id="ARBA00008791"/>
    </source>
</evidence>
<evidence type="ECO:0000259" key="2">
    <source>
        <dbReference type="Pfam" id="PF00582"/>
    </source>
</evidence>
<dbReference type="Proteomes" id="UP000319516">
    <property type="component" value="Unassembled WGS sequence"/>
</dbReference>
<dbReference type="InterPro" id="IPR006015">
    <property type="entry name" value="Universal_stress_UspA"/>
</dbReference>
<reference evidence="3 4" key="1">
    <citation type="submission" date="2019-06" db="EMBL/GenBank/DDBJ databases">
        <title>Sequencing the genomes of 1000 actinobacteria strains.</title>
        <authorList>
            <person name="Klenk H.-P."/>
        </authorList>
    </citation>
    <scope>NUCLEOTIDE SEQUENCE [LARGE SCALE GENOMIC DNA]</scope>
    <source>
        <strain evidence="3 4">DSM 12335</strain>
    </source>
</reference>
<evidence type="ECO:0000313" key="3">
    <source>
        <dbReference type="EMBL" id="TQL49504.1"/>
    </source>
</evidence>
<protein>
    <submittedName>
        <fullName evidence="3">Nucleotide-binding universal stress UspA family protein</fullName>
    </submittedName>
</protein>
<sequence>MTIVVGSSPTHQTRDSIHLAATLARSAGTDLVVVAVVPAPWRGRASQVDRDYRSYLTDRARESLAALSGDLPEDVSCRTVVRESASVSEGLVAAVREFDAPMLVLGSSTMGLLGRVGLGSVTERLLHSSPVPVAVAPRGFTAAADKRITRVSIAYAVGPDESALITTAAEVAHDVGASVRLVTFAVRPSAPITSGVGLRVEDDVIDTWAEDLQEAARVLRDRVSRLAGPPVQEEPVLGRGETWARALEVVPWGRGDVLVVGSSRTARTARVFLGGTASKIARHSPVPVIVVPRPGGRVASAG</sequence>
<dbReference type="OrthoDB" id="5242641at2"/>
<comment type="similarity">
    <text evidence="1">Belongs to the universal stress protein A family.</text>
</comment>
<proteinExistence type="inferred from homology"/>
<dbReference type="CDD" id="cd00293">
    <property type="entry name" value="USP-like"/>
    <property type="match status" value="1"/>
</dbReference>